<gene>
    <name evidence="2" type="ORF">AB870_11585</name>
</gene>
<dbReference type="OrthoDB" id="8945796at2"/>
<proteinExistence type="predicted"/>
<organism evidence="2 3">
    <name type="scientific">Pandoraea faecigallinarum</name>
    <dbReference type="NCBI Taxonomy" id="656179"/>
    <lineage>
        <taxon>Bacteria</taxon>
        <taxon>Pseudomonadati</taxon>
        <taxon>Pseudomonadota</taxon>
        <taxon>Betaproteobacteria</taxon>
        <taxon>Burkholderiales</taxon>
        <taxon>Burkholderiaceae</taxon>
        <taxon>Pandoraea</taxon>
    </lineage>
</organism>
<reference evidence="2" key="1">
    <citation type="submission" date="2016-06" db="EMBL/GenBank/DDBJ databases">
        <title>Complete Genome Sequence of Pandoraea faecigallinarum DSM-23572.</title>
        <authorList>
            <person name="Yong D."/>
            <person name="Ee R."/>
            <person name="Lim Y.-L."/>
            <person name="Yin W.-F."/>
            <person name="Chan K.-G."/>
        </authorList>
    </citation>
    <scope>NUCLEOTIDE SEQUENCE</scope>
    <source>
        <strain evidence="2">DSM 23572</strain>
    </source>
</reference>
<evidence type="ECO:0000256" key="1">
    <source>
        <dbReference type="SAM" id="MobiDB-lite"/>
    </source>
</evidence>
<feature type="compositionally biased region" description="Polar residues" evidence="1">
    <location>
        <begin position="1"/>
        <end position="26"/>
    </location>
</feature>
<accession>A0A0H3WS49</accession>
<dbReference type="PATRIC" id="fig|656179.3.peg.2462"/>
<name>A0A0H3WS49_9BURK</name>
<dbReference type="Proteomes" id="UP000035651">
    <property type="component" value="Chromosome"/>
</dbReference>
<evidence type="ECO:0000313" key="2">
    <source>
        <dbReference type="EMBL" id="AKM30612.1"/>
    </source>
</evidence>
<feature type="region of interest" description="Disordered" evidence="1">
    <location>
        <begin position="1"/>
        <end position="29"/>
    </location>
</feature>
<protein>
    <submittedName>
        <fullName evidence="2">Uncharacterized protein</fullName>
    </submittedName>
</protein>
<sequence length="154" mass="16793">MDNINPAGTTGLQPISLPESSPQQPNVPIAADLDKAQSAPASTSITACSSLSLPEWAYTDWAAMHGSQDGNSYDELVERLVYKRDCLPNDISVELLKNIARLAPSVRFGAFKAFVNSDPVDDRFLNIATDEWLENFAEKDRIAVRDALNGMASH</sequence>
<dbReference type="RefSeq" id="WP_047906450.1">
    <property type="nucleotide sequence ID" value="NZ_CP011807.3"/>
</dbReference>
<dbReference type="AlphaFoldDB" id="A0A0H3WS49"/>
<keyword evidence="3" id="KW-1185">Reference proteome</keyword>
<evidence type="ECO:0000313" key="3">
    <source>
        <dbReference type="Proteomes" id="UP000035651"/>
    </source>
</evidence>
<dbReference type="KEGG" id="pfg:AB870_11585"/>
<dbReference type="EMBL" id="CP011807">
    <property type="protein sequence ID" value="AKM30612.1"/>
    <property type="molecule type" value="Genomic_DNA"/>
</dbReference>